<dbReference type="CDD" id="cd06583">
    <property type="entry name" value="PGRP"/>
    <property type="match status" value="1"/>
</dbReference>
<dbReference type="InterPro" id="IPR002502">
    <property type="entry name" value="Amidase_domain"/>
</dbReference>
<evidence type="ECO:0000313" key="11">
    <source>
        <dbReference type="EMBL" id="AAY27974.1"/>
    </source>
</evidence>
<dbReference type="InterPro" id="IPR017331">
    <property type="entry name" value="Peptidoglycan_recognition"/>
</dbReference>
<feature type="disulfide bond" evidence="7">
    <location>
        <begin position="25"/>
        <end position="150"/>
    </location>
</feature>
<dbReference type="AlphaFoldDB" id="Q32S45"/>
<dbReference type="FunFam" id="3.40.80.10:FF:000001">
    <property type="entry name" value="Peptidoglycan recognition protein 1"/>
    <property type="match status" value="1"/>
</dbReference>
<dbReference type="PIRSF" id="PIRSF037945">
    <property type="entry name" value="PGRPs"/>
    <property type="match status" value="1"/>
</dbReference>
<dbReference type="GO" id="GO:0045087">
    <property type="term" value="P:innate immune response"/>
    <property type="evidence" value="ECO:0007669"/>
    <property type="project" value="UniProtKB-KW"/>
</dbReference>
<dbReference type="GO" id="GO:0042834">
    <property type="term" value="F:peptidoglycan binding"/>
    <property type="evidence" value="ECO:0007669"/>
    <property type="project" value="InterPro"/>
</dbReference>
<feature type="disulfide bond" evidence="7">
    <location>
        <begin position="64"/>
        <end position="70"/>
    </location>
</feature>
<feature type="domain" description="Peptidoglycan recognition protein family" evidence="10">
    <location>
        <begin position="28"/>
        <end position="170"/>
    </location>
</feature>
<evidence type="ECO:0000256" key="8">
    <source>
        <dbReference type="SAM" id="SignalP"/>
    </source>
</evidence>
<dbReference type="Gene3D" id="3.40.80.10">
    <property type="entry name" value="Peptidoglycan recognition protein-like"/>
    <property type="match status" value="1"/>
</dbReference>
<feature type="domain" description="N-acetylmuramoyl-L-alanine amidase" evidence="9">
    <location>
        <begin position="39"/>
        <end position="176"/>
    </location>
</feature>
<dbReference type="InterPro" id="IPR015510">
    <property type="entry name" value="PGRP"/>
</dbReference>
<evidence type="ECO:0000256" key="3">
    <source>
        <dbReference type="ARBA" id="ARBA00022729"/>
    </source>
</evidence>
<evidence type="ECO:0000256" key="4">
    <source>
        <dbReference type="ARBA" id="ARBA00022859"/>
    </source>
</evidence>
<keyword evidence="2 6" id="KW-0399">Innate immunity</keyword>
<dbReference type="GO" id="GO:0009253">
    <property type="term" value="P:peptidoglycan catabolic process"/>
    <property type="evidence" value="ECO:0007669"/>
    <property type="project" value="InterPro"/>
</dbReference>
<comment type="similarity">
    <text evidence="1 6">Belongs to the N-acetylmuramoyl-L-alanine amidase 2 family.</text>
</comment>
<sequence>MMFHILCLVAMSAMSSACSFGNGTCKGVTLVSRSEWGARPPKEVVSIPMPVKMVFIHHTAMDYCTNISTCSEQMRKIQNFHMDDRGWFDIGYNYLVGEDGRVYEGRGWNREGAHTKGYNRDAVAISVMGDFSDRLPNKKALDAVNNLIVCGIKQNNITKDYLLYGHRNVRETACPGDKFYELIKTWPHFYLNKQGVDTIIG</sequence>
<reference evidence="11" key="1">
    <citation type="journal article" date="2005" name="Appl. Environ. Microbiol.">
        <title>Identifying components of the NF-kappaB pathway in the beneficial Euprymna scolopes-Vibrio fischeri light organ symbiosis.</title>
        <authorList>
            <person name="Goodson M.S."/>
            <person name="Kojadinovic M."/>
            <person name="Troll J.V."/>
            <person name="Scheetz T.E."/>
            <person name="Casavant T.L."/>
            <person name="Soares M.B."/>
            <person name="McFall-Ngai M.J."/>
        </authorList>
    </citation>
    <scope>NUCLEOTIDE SEQUENCE</scope>
</reference>
<keyword evidence="5 7" id="KW-1015">Disulfide bond</keyword>
<evidence type="ECO:0000256" key="6">
    <source>
        <dbReference type="PIRNR" id="PIRNR037945"/>
    </source>
</evidence>
<gene>
    <name evidence="11" type="primary">PGRP2</name>
</gene>
<dbReference type="Pfam" id="PF01510">
    <property type="entry name" value="Amidase_2"/>
    <property type="match status" value="1"/>
</dbReference>
<name>Q32S45_EUPSC</name>
<organism evidence="11">
    <name type="scientific">Euprymna scolopes</name>
    <name type="common">Hawaiian bobtail squid</name>
    <dbReference type="NCBI Taxonomy" id="6613"/>
    <lineage>
        <taxon>Eukaryota</taxon>
        <taxon>Metazoa</taxon>
        <taxon>Spiralia</taxon>
        <taxon>Lophotrochozoa</taxon>
        <taxon>Mollusca</taxon>
        <taxon>Cephalopoda</taxon>
        <taxon>Coleoidea</taxon>
        <taxon>Decapodiformes</taxon>
        <taxon>Sepiida</taxon>
        <taxon>Sepiolidae</taxon>
        <taxon>Sepiolinae</taxon>
        <taxon>Euprymna</taxon>
    </lineage>
</organism>
<feature type="chain" id="PRO_5004221086" description="Peptidoglycan-recognition protein" evidence="8">
    <location>
        <begin position="18"/>
        <end position="201"/>
    </location>
</feature>
<evidence type="ECO:0000256" key="5">
    <source>
        <dbReference type="ARBA" id="ARBA00023157"/>
    </source>
</evidence>
<dbReference type="SMART" id="SM00644">
    <property type="entry name" value="Ami_2"/>
    <property type="match status" value="1"/>
</dbReference>
<feature type="signal peptide" evidence="8">
    <location>
        <begin position="1"/>
        <end position="17"/>
    </location>
</feature>
<evidence type="ECO:0000259" key="9">
    <source>
        <dbReference type="SMART" id="SM00644"/>
    </source>
</evidence>
<evidence type="ECO:0000259" key="10">
    <source>
        <dbReference type="SMART" id="SM00701"/>
    </source>
</evidence>
<dbReference type="EMBL" id="AY956812">
    <property type="protein sequence ID" value="AAY27974.1"/>
    <property type="molecule type" value="mRNA"/>
</dbReference>
<evidence type="ECO:0000256" key="7">
    <source>
        <dbReference type="PIRSR" id="PIRSR037945-1"/>
    </source>
</evidence>
<dbReference type="PANTHER" id="PTHR11022:SF41">
    <property type="entry name" value="PEPTIDOGLYCAN-RECOGNITION PROTEIN LC-RELATED"/>
    <property type="match status" value="1"/>
</dbReference>
<protein>
    <recommendedName>
        <fullName evidence="6">Peptidoglycan-recognition protein</fullName>
    </recommendedName>
</protein>
<evidence type="ECO:0000256" key="2">
    <source>
        <dbReference type="ARBA" id="ARBA00022588"/>
    </source>
</evidence>
<accession>Q32S45</accession>
<evidence type="ECO:0000256" key="1">
    <source>
        <dbReference type="ARBA" id="ARBA00007553"/>
    </source>
</evidence>
<dbReference type="PANTHER" id="PTHR11022">
    <property type="entry name" value="PEPTIDOGLYCAN RECOGNITION PROTEIN"/>
    <property type="match status" value="1"/>
</dbReference>
<dbReference type="InterPro" id="IPR006619">
    <property type="entry name" value="PGRP_domain_met/bac"/>
</dbReference>
<dbReference type="SMART" id="SM00701">
    <property type="entry name" value="PGRP"/>
    <property type="match status" value="1"/>
</dbReference>
<dbReference type="SUPFAM" id="SSF55846">
    <property type="entry name" value="N-acetylmuramoyl-L-alanine amidase-like"/>
    <property type="match status" value="1"/>
</dbReference>
<dbReference type="GO" id="GO:0008270">
    <property type="term" value="F:zinc ion binding"/>
    <property type="evidence" value="ECO:0007669"/>
    <property type="project" value="InterPro"/>
</dbReference>
<dbReference type="GO" id="GO:0008745">
    <property type="term" value="F:N-acetylmuramoyl-L-alanine amidase activity"/>
    <property type="evidence" value="ECO:0007669"/>
    <property type="project" value="InterPro"/>
</dbReference>
<dbReference type="InterPro" id="IPR036505">
    <property type="entry name" value="Amidase/PGRP_sf"/>
</dbReference>
<proteinExistence type="evidence at transcript level"/>
<keyword evidence="3 8" id="KW-0732">Signal</keyword>
<keyword evidence="4 6" id="KW-0391">Immunity</keyword>